<accession>A0A5B7ZRD7</accession>
<reference evidence="2 3" key="1">
    <citation type="submission" date="2019-06" db="EMBL/GenBank/DDBJ databases">
        <title>Thermomonas aquatica sp. nov., isolated from an industrial wastewater treatment plant.</title>
        <authorList>
            <person name="Jeon J.H."/>
            <person name="Park D.-S."/>
        </authorList>
    </citation>
    <scope>NUCLEOTIDE SEQUENCE [LARGE SCALE GENOMIC DNA]</scope>
    <source>
        <strain evidence="2 3">SY21</strain>
    </source>
</reference>
<name>A0A5B7ZRD7_9GAMM</name>
<sequence>MTRSVRSNVIAVLLTLVAFDARPASLAEGHPSEDETAVLAAMDRYLLAPSTNDLRAMAAMQTPEGMTYRAHTTDAGAIELIVRRTHAPNCAPETRRPFVSRVDG</sequence>
<protein>
    <submittedName>
        <fullName evidence="2">Uncharacterized protein</fullName>
    </submittedName>
</protein>
<keyword evidence="3" id="KW-1185">Reference proteome</keyword>
<organism evidence="2 3">
    <name type="scientific">Thermomonas aquatica</name>
    <dbReference type="NCBI Taxonomy" id="2202149"/>
    <lineage>
        <taxon>Bacteria</taxon>
        <taxon>Pseudomonadati</taxon>
        <taxon>Pseudomonadota</taxon>
        <taxon>Gammaproteobacteria</taxon>
        <taxon>Lysobacterales</taxon>
        <taxon>Lysobacteraceae</taxon>
        <taxon>Thermomonas</taxon>
    </lineage>
</organism>
<proteinExistence type="predicted"/>
<dbReference type="AlphaFoldDB" id="A0A5B7ZRD7"/>
<feature type="chain" id="PRO_5022695311" evidence="1">
    <location>
        <begin position="27"/>
        <end position="104"/>
    </location>
</feature>
<dbReference type="Proteomes" id="UP000308149">
    <property type="component" value="Chromosome"/>
</dbReference>
<evidence type="ECO:0000256" key="1">
    <source>
        <dbReference type="SAM" id="SignalP"/>
    </source>
</evidence>
<feature type="signal peptide" evidence="1">
    <location>
        <begin position="1"/>
        <end position="26"/>
    </location>
</feature>
<gene>
    <name evidence="2" type="ORF">FHQ07_08170</name>
</gene>
<evidence type="ECO:0000313" key="2">
    <source>
        <dbReference type="EMBL" id="QDA57289.1"/>
    </source>
</evidence>
<keyword evidence="1" id="KW-0732">Signal</keyword>
<dbReference type="KEGG" id="thes:FHQ07_08170"/>
<dbReference type="RefSeq" id="WP_139716340.1">
    <property type="nucleotide sequence ID" value="NZ_CP040871.1"/>
</dbReference>
<dbReference type="EMBL" id="CP040871">
    <property type="protein sequence ID" value="QDA57289.1"/>
    <property type="molecule type" value="Genomic_DNA"/>
</dbReference>
<evidence type="ECO:0000313" key="3">
    <source>
        <dbReference type="Proteomes" id="UP000308149"/>
    </source>
</evidence>